<dbReference type="Gene3D" id="3.90.1150.10">
    <property type="entry name" value="Aspartate Aminotransferase, domain 1"/>
    <property type="match status" value="1"/>
</dbReference>
<dbReference type="Gene3D" id="1.20.1340.10">
    <property type="entry name" value="dopa decarboxylase, N-terminal domain"/>
    <property type="match status" value="1"/>
</dbReference>
<dbReference type="GO" id="GO:0008483">
    <property type="term" value="F:transaminase activity"/>
    <property type="evidence" value="ECO:0007669"/>
    <property type="project" value="UniProtKB-KW"/>
</dbReference>
<keyword evidence="8" id="KW-0808">Transferase</keyword>
<dbReference type="InterPro" id="IPR010977">
    <property type="entry name" value="Aromatic_deC"/>
</dbReference>
<name>A0A7V8RG98_9SPHN</name>
<dbReference type="SUPFAM" id="SSF53383">
    <property type="entry name" value="PLP-dependent transferases"/>
    <property type="match status" value="1"/>
</dbReference>
<keyword evidence="4 6" id="KW-0663">Pyridoxal phosphate</keyword>
<dbReference type="InterPro" id="IPR002129">
    <property type="entry name" value="PyrdxlP-dep_de-COase"/>
</dbReference>
<organism evidence="8 9">
    <name type="scientific">Sphingomonas ursincola</name>
    <dbReference type="NCBI Taxonomy" id="56361"/>
    <lineage>
        <taxon>Bacteria</taxon>
        <taxon>Pseudomonadati</taxon>
        <taxon>Pseudomonadota</taxon>
        <taxon>Alphaproteobacteria</taxon>
        <taxon>Sphingomonadales</taxon>
        <taxon>Sphingomonadaceae</taxon>
        <taxon>Sphingomonas</taxon>
    </lineage>
</organism>
<proteinExistence type="inferred from homology"/>
<accession>A0A7V8RG98</accession>
<dbReference type="GO" id="GO:0019752">
    <property type="term" value="P:carboxylic acid metabolic process"/>
    <property type="evidence" value="ECO:0007669"/>
    <property type="project" value="InterPro"/>
</dbReference>
<dbReference type="InterPro" id="IPR015424">
    <property type="entry name" value="PyrdxlP-dep_Trfase"/>
</dbReference>
<comment type="similarity">
    <text evidence="2 7">Belongs to the group II decarboxylase family.</text>
</comment>
<dbReference type="Pfam" id="PF00282">
    <property type="entry name" value="Pyridoxal_deC"/>
    <property type="match status" value="1"/>
</dbReference>
<gene>
    <name evidence="8" type="ORF">FG486_16205</name>
</gene>
<dbReference type="PRINTS" id="PR00800">
    <property type="entry name" value="YHDCRBOXLASE"/>
</dbReference>
<evidence type="ECO:0000313" key="8">
    <source>
        <dbReference type="EMBL" id="MBA1375888.1"/>
    </source>
</evidence>
<feature type="modified residue" description="N6-(pyridoxal phosphate)lysine" evidence="6">
    <location>
        <position position="298"/>
    </location>
</feature>
<dbReference type="Proteomes" id="UP000589292">
    <property type="component" value="Unassembled WGS sequence"/>
</dbReference>
<dbReference type="AlphaFoldDB" id="A0A7V8RG98"/>
<keyword evidence="8" id="KW-0032">Aminotransferase</keyword>
<dbReference type="Gene3D" id="3.40.640.10">
    <property type="entry name" value="Type I PLP-dependent aspartate aminotransferase-like (Major domain)"/>
    <property type="match status" value="1"/>
</dbReference>
<reference evidence="8 9" key="1">
    <citation type="journal article" date="1994" name="Int. J. Syst. Bacteriol.">
        <title>Phylogenetic positions of novel aerobic, bacteriochlorophyll a-containing bacteria and description of Roseococcus thiosulfatophilus gen. nov., sp. nov., Erythromicrobium ramosum gen. nov., sp. nov., and Erythrobacter litoralis sp. nov.</title>
        <authorList>
            <person name="Yurkov V."/>
            <person name="Stackebrandt E."/>
            <person name="Holmes A."/>
            <person name="Fuerst J.A."/>
            <person name="Hugenholtz P."/>
            <person name="Golecki J."/>
            <person name="Gad'on N."/>
            <person name="Gorlenko V.M."/>
            <person name="Kompantseva E.I."/>
            <person name="Drews G."/>
        </authorList>
    </citation>
    <scope>NUCLEOTIDE SEQUENCE [LARGE SCALE GENOMIC DNA]</scope>
    <source>
        <strain evidence="8 9">KR-99</strain>
    </source>
</reference>
<keyword evidence="3" id="KW-0210">Decarboxylase</keyword>
<dbReference type="InterPro" id="IPR015422">
    <property type="entry name" value="PyrdxlP-dep_Trfase_small"/>
</dbReference>
<keyword evidence="5 7" id="KW-0456">Lyase</keyword>
<dbReference type="GO" id="GO:0006520">
    <property type="term" value="P:amino acid metabolic process"/>
    <property type="evidence" value="ECO:0007669"/>
    <property type="project" value="InterPro"/>
</dbReference>
<evidence type="ECO:0000256" key="7">
    <source>
        <dbReference type="RuleBase" id="RU000382"/>
    </source>
</evidence>
<dbReference type="EMBL" id="VDES01000003">
    <property type="protein sequence ID" value="MBA1375888.1"/>
    <property type="molecule type" value="Genomic_DNA"/>
</dbReference>
<comment type="caution">
    <text evidence="8">The sequence shown here is derived from an EMBL/GenBank/DDBJ whole genome shotgun (WGS) entry which is preliminary data.</text>
</comment>
<evidence type="ECO:0000256" key="6">
    <source>
        <dbReference type="PIRSR" id="PIRSR602129-50"/>
    </source>
</evidence>
<dbReference type="GO" id="GO:0030170">
    <property type="term" value="F:pyridoxal phosphate binding"/>
    <property type="evidence" value="ECO:0007669"/>
    <property type="project" value="InterPro"/>
</dbReference>
<evidence type="ECO:0000256" key="3">
    <source>
        <dbReference type="ARBA" id="ARBA00022793"/>
    </source>
</evidence>
<dbReference type="InterPro" id="IPR015421">
    <property type="entry name" value="PyrdxlP-dep_Trfase_major"/>
</dbReference>
<evidence type="ECO:0000256" key="5">
    <source>
        <dbReference type="ARBA" id="ARBA00023239"/>
    </source>
</evidence>
<protein>
    <submittedName>
        <fullName evidence="8">Aspartate aminotransferase family protein</fullName>
    </submittedName>
</protein>
<dbReference type="PANTHER" id="PTHR11999">
    <property type="entry name" value="GROUP II PYRIDOXAL-5-PHOSPHATE DECARBOXYLASE"/>
    <property type="match status" value="1"/>
</dbReference>
<evidence type="ECO:0000313" key="9">
    <source>
        <dbReference type="Proteomes" id="UP000589292"/>
    </source>
</evidence>
<dbReference type="RefSeq" id="WP_181268295.1">
    <property type="nucleotide sequence ID" value="NZ_BAAAGB010000001.1"/>
</dbReference>
<evidence type="ECO:0000256" key="4">
    <source>
        <dbReference type="ARBA" id="ARBA00022898"/>
    </source>
</evidence>
<keyword evidence="9" id="KW-1185">Reference proteome</keyword>
<evidence type="ECO:0000256" key="2">
    <source>
        <dbReference type="ARBA" id="ARBA00009533"/>
    </source>
</evidence>
<comment type="cofactor">
    <cofactor evidence="1 6 7">
        <name>pyridoxal 5'-phosphate</name>
        <dbReference type="ChEBI" id="CHEBI:597326"/>
    </cofactor>
</comment>
<sequence>MTDKAGSFNFDQQAMRQLGYRVVDLIVDHQTGMRSKPVARRRERAVYDRRFAAPPPRTATDPQAVLSEVAEHVLTGIAHTDHPRFYGYVPGPGNYVSVLGDALAAGFNVFAGHSLVGSSAAAIESITLGWLRDLMGMPSTAGGIFLSGGSMAGLSALHVARTRALGAGVTHDPTLAVYGTTEAHSSLAKALRTLGFGNDQLRLVPIDDSLRMNVQALAEMVRSDRINGLRPLAVIATAGTTSTGTVDPLLDIRRLCDDENLWMHVDGAYGGAARIGTCAKTLLDGLGMADSLVLDPHKWLFQPYEIGCLLVRDARSLKAAFAVEAEYLREAAASASSAADGLAGAINFYDYGPQLTRSFRALTLWMFLKTFGLDHVEQAIDRGIKLAEAAEAHISASSEWQIVTPAQIGILTFRSTIASRRRPQVIKRAVQAGLDEGYALITTTEVRGETVFRLCPIHPDAQFDEVATALNKLAVALGENDENQGNLPTEP</sequence>
<dbReference type="PANTHER" id="PTHR11999:SF70">
    <property type="entry name" value="MIP05841P"/>
    <property type="match status" value="1"/>
</dbReference>
<evidence type="ECO:0000256" key="1">
    <source>
        <dbReference type="ARBA" id="ARBA00001933"/>
    </source>
</evidence>
<dbReference type="GO" id="GO:0016831">
    <property type="term" value="F:carboxy-lyase activity"/>
    <property type="evidence" value="ECO:0007669"/>
    <property type="project" value="UniProtKB-KW"/>
</dbReference>